<keyword evidence="14" id="KW-1185">Reference proteome</keyword>
<keyword evidence="12" id="KW-0732">Signal</keyword>
<sequence length="317" mass="35426">MAHLKLVLTLLLLITLSIAVTLRLLQILAPRRPPPKARPYPNPHLARTPGINTPYHRLKLLGTFNPQLANQYTYLLVVLGSGGHTAEMMALLENLDRDDGSGITQYTHRRYVVSEGDEVSVRRAKAFEEEFAGACERDATSRETRGVPGGMASRDPGTNNQRPNYGSWDVVVVPRARKIHQSLWTAPMSCLRCLVACLRLLSTPPPDPKGPGMWRMKATARARPRKMMPRYPNLILTNGPATATVMVLAATVLRFFDYRGANEANALRTIYVESFARVKKLSLSGRILLPLVDRFLVQWMELVTPGSRTEYVGICVW</sequence>
<evidence type="ECO:0000256" key="5">
    <source>
        <dbReference type="ARBA" id="ARBA00017467"/>
    </source>
</evidence>
<gene>
    <name evidence="13 15" type="ORF">P152DRAFT_277418</name>
</gene>
<evidence type="ECO:0000256" key="11">
    <source>
        <dbReference type="SAM" id="MobiDB-lite"/>
    </source>
</evidence>
<dbReference type="Proteomes" id="UP000504638">
    <property type="component" value="Unplaced"/>
</dbReference>
<keyword evidence="6" id="KW-0812">Transmembrane</keyword>
<evidence type="ECO:0000313" key="14">
    <source>
        <dbReference type="Proteomes" id="UP000504638"/>
    </source>
</evidence>
<evidence type="ECO:0000256" key="10">
    <source>
        <dbReference type="ARBA" id="ARBA00032062"/>
    </source>
</evidence>
<dbReference type="EMBL" id="ML975153">
    <property type="protein sequence ID" value="KAF1814532.1"/>
    <property type="molecule type" value="Genomic_DNA"/>
</dbReference>
<evidence type="ECO:0000256" key="9">
    <source>
        <dbReference type="ARBA" id="ARBA00023136"/>
    </source>
</evidence>
<proteinExistence type="inferred from homology"/>
<dbReference type="Pfam" id="PF08660">
    <property type="entry name" value="Alg14"/>
    <property type="match status" value="1"/>
</dbReference>
<evidence type="ECO:0000256" key="3">
    <source>
        <dbReference type="ARBA" id="ARBA00009731"/>
    </source>
</evidence>
<evidence type="ECO:0000256" key="7">
    <source>
        <dbReference type="ARBA" id="ARBA00022824"/>
    </source>
</evidence>
<evidence type="ECO:0000313" key="13">
    <source>
        <dbReference type="EMBL" id="KAF1814532.1"/>
    </source>
</evidence>
<feature type="chain" id="PRO_5044631931" description="UDP-N-acetylglucosamine transferase subunit ALG14" evidence="12">
    <location>
        <begin position="20"/>
        <end position="317"/>
    </location>
</feature>
<dbReference type="GO" id="GO:0006488">
    <property type="term" value="P:dolichol-linked oligosaccharide biosynthetic process"/>
    <property type="evidence" value="ECO:0007669"/>
    <property type="project" value="InterPro"/>
</dbReference>
<dbReference type="GO" id="GO:0031965">
    <property type="term" value="C:nuclear membrane"/>
    <property type="evidence" value="ECO:0007669"/>
    <property type="project" value="UniProtKB-SubCell"/>
</dbReference>
<dbReference type="OrthoDB" id="17098at2759"/>
<keyword evidence="9" id="KW-0472">Membrane</keyword>
<evidence type="ECO:0000256" key="1">
    <source>
        <dbReference type="ARBA" id="ARBA00004389"/>
    </source>
</evidence>
<evidence type="ECO:0000256" key="12">
    <source>
        <dbReference type="SAM" id="SignalP"/>
    </source>
</evidence>
<dbReference type="Gene3D" id="3.40.50.2000">
    <property type="entry name" value="Glycogen Phosphorylase B"/>
    <property type="match status" value="1"/>
</dbReference>
<dbReference type="GO" id="GO:0004577">
    <property type="term" value="F:N-acetylglucosaminyldiphosphodolichol N-acetylglucosaminyltransferase activity"/>
    <property type="evidence" value="ECO:0007669"/>
    <property type="project" value="TreeGrafter"/>
</dbReference>
<dbReference type="GO" id="GO:0043541">
    <property type="term" value="C:UDP-N-acetylglucosamine transferase complex"/>
    <property type="evidence" value="ECO:0007669"/>
    <property type="project" value="TreeGrafter"/>
</dbReference>
<reference evidence="13 15" key="1">
    <citation type="submission" date="2020-01" db="EMBL/GenBank/DDBJ databases">
        <authorList>
            <consortium name="DOE Joint Genome Institute"/>
            <person name="Haridas S."/>
            <person name="Albert R."/>
            <person name="Binder M."/>
            <person name="Bloem J."/>
            <person name="Labutti K."/>
            <person name="Salamov A."/>
            <person name="Andreopoulos B."/>
            <person name="Baker S.E."/>
            <person name="Barry K."/>
            <person name="Bills G."/>
            <person name="Bluhm B.H."/>
            <person name="Cannon C."/>
            <person name="Castanera R."/>
            <person name="Culley D.E."/>
            <person name="Daum C."/>
            <person name="Ezra D."/>
            <person name="Gonzalez J.B."/>
            <person name="Henrissat B."/>
            <person name="Kuo A."/>
            <person name="Liang C."/>
            <person name="Lipzen A."/>
            <person name="Lutzoni F."/>
            <person name="Magnuson J."/>
            <person name="Mondo S."/>
            <person name="Nolan M."/>
            <person name="Ohm R."/>
            <person name="Pangilinan J."/>
            <person name="Park H.-J."/>
            <person name="Ramirez L."/>
            <person name="Alfaro M."/>
            <person name="Sun H."/>
            <person name="Tritt A."/>
            <person name="Yoshinaga Y."/>
            <person name="Zwiers L.-H."/>
            <person name="Turgeon B.G."/>
            <person name="Goodwin S.B."/>
            <person name="Spatafora J.W."/>
            <person name="Crous P.W."/>
            <person name="Grigoriev I.V."/>
        </authorList>
    </citation>
    <scope>NUCLEOTIDE SEQUENCE</scope>
    <source>
        <strain evidence="13 15">CBS 781.70</strain>
    </source>
</reference>
<keyword evidence="8" id="KW-1133">Transmembrane helix</keyword>
<dbReference type="RefSeq" id="XP_033536163.1">
    <property type="nucleotide sequence ID" value="XM_033674898.1"/>
</dbReference>
<reference evidence="15" key="3">
    <citation type="submission" date="2025-04" db="UniProtKB">
        <authorList>
            <consortium name="RefSeq"/>
        </authorList>
    </citation>
    <scope>IDENTIFICATION</scope>
    <source>
        <strain evidence="15">CBS 781.70</strain>
    </source>
</reference>
<protein>
    <recommendedName>
        <fullName evidence="5">UDP-N-acetylglucosamine transferase subunit ALG14</fullName>
    </recommendedName>
    <alternativeName>
        <fullName evidence="10">Asparagine-linked glycosylation protein 14</fullName>
    </alternativeName>
</protein>
<dbReference type="AlphaFoldDB" id="A0A6G1G968"/>
<comment type="subcellular location">
    <subcellularLocation>
        <location evidence="1">Endoplasmic reticulum membrane</location>
        <topology evidence="1">Single-pass membrane protein</topology>
    </subcellularLocation>
    <subcellularLocation>
        <location evidence="2">Nucleus membrane</location>
        <topology evidence="2">Single-pass membrane protein</topology>
    </subcellularLocation>
</comment>
<dbReference type="InterPro" id="IPR013969">
    <property type="entry name" value="Oligosacch_biosynth_Alg14"/>
</dbReference>
<name>A0A6G1G968_9PEZI</name>
<evidence type="ECO:0000256" key="4">
    <source>
        <dbReference type="ARBA" id="ARBA00011335"/>
    </source>
</evidence>
<dbReference type="PANTHER" id="PTHR12154">
    <property type="entry name" value="GLYCOSYL TRANSFERASE-RELATED"/>
    <property type="match status" value="1"/>
</dbReference>
<keyword evidence="7" id="KW-0256">Endoplasmic reticulum</keyword>
<organism evidence="13">
    <name type="scientific">Eremomyces bilateralis CBS 781.70</name>
    <dbReference type="NCBI Taxonomy" id="1392243"/>
    <lineage>
        <taxon>Eukaryota</taxon>
        <taxon>Fungi</taxon>
        <taxon>Dikarya</taxon>
        <taxon>Ascomycota</taxon>
        <taxon>Pezizomycotina</taxon>
        <taxon>Dothideomycetes</taxon>
        <taxon>Dothideomycetes incertae sedis</taxon>
        <taxon>Eremomycetales</taxon>
        <taxon>Eremomycetaceae</taxon>
        <taxon>Eremomyces</taxon>
    </lineage>
</organism>
<dbReference type="PANTHER" id="PTHR12154:SF4">
    <property type="entry name" value="UDP-N-ACETYLGLUCOSAMINE TRANSFERASE SUBUNIT ALG14 HOMOLOG"/>
    <property type="match status" value="1"/>
</dbReference>
<reference evidence="15" key="2">
    <citation type="submission" date="2020-04" db="EMBL/GenBank/DDBJ databases">
        <authorList>
            <consortium name="NCBI Genome Project"/>
        </authorList>
    </citation>
    <scope>NUCLEOTIDE SEQUENCE</scope>
    <source>
        <strain evidence="15">CBS 781.70</strain>
    </source>
</reference>
<dbReference type="GeneID" id="54415468"/>
<comment type="subunit">
    <text evidence="4">Heterodimer with ALG13 to form a functional enzyme.</text>
</comment>
<feature type="signal peptide" evidence="12">
    <location>
        <begin position="1"/>
        <end position="19"/>
    </location>
</feature>
<evidence type="ECO:0000256" key="2">
    <source>
        <dbReference type="ARBA" id="ARBA00004590"/>
    </source>
</evidence>
<evidence type="ECO:0000256" key="6">
    <source>
        <dbReference type="ARBA" id="ARBA00022692"/>
    </source>
</evidence>
<comment type="similarity">
    <text evidence="3">Belongs to the ALG14 family.</text>
</comment>
<accession>A0A6G1G968</accession>
<evidence type="ECO:0000256" key="8">
    <source>
        <dbReference type="ARBA" id="ARBA00022989"/>
    </source>
</evidence>
<feature type="region of interest" description="Disordered" evidence="11">
    <location>
        <begin position="137"/>
        <end position="163"/>
    </location>
</feature>
<evidence type="ECO:0000313" key="15">
    <source>
        <dbReference type="RefSeq" id="XP_033536163.1"/>
    </source>
</evidence>